<name>A0A401YIU7_9ACTN</name>
<dbReference type="PANTHER" id="PTHR43194:SF2">
    <property type="entry name" value="PEROXISOMAL MEMBRANE PROTEIN LPX1"/>
    <property type="match status" value="1"/>
</dbReference>
<dbReference type="AlphaFoldDB" id="A0A401YIU7"/>
<feature type="domain" description="AB hydrolase-1" evidence="1">
    <location>
        <begin position="20"/>
        <end position="119"/>
    </location>
</feature>
<dbReference type="SUPFAM" id="SSF53474">
    <property type="entry name" value="alpha/beta-Hydrolases"/>
    <property type="match status" value="1"/>
</dbReference>
<organism evidence="2 3">
    <name type="scientific">Embleya hyalina</name>
    <dbReference type="NCBI Taxonomy" id="516124"/>
    <lineage>
        <taxon>Bacteria</taxon>
        <taxon>Bacillati</taxon>
        <taxon>Actinomycetota</taxon>
        <taxon>Actinomycetes</taxon>
        <taxon>Kitasatosporales</taxon>
        <taxon>Streptomycetaceae</taxon>
        <taxon>Embleya</taxon>
    </lineage>
</organism>
<keyword evidence="2" id="KW-0378">Hydrolase</keyword>
<dbReference type="InterPro" id="IPR050228">
    <property type="entry name" value="Carboxylesterase_BioH"/>
</dbReference>
<gene>
    <name evidence="2" type="ORF">EHYA_02199</name>
</gene>
<evidence type="ECO:0000259" key="1">
    <source>
        <dbReference type="Pfam" id="PF00561"/>
    </source>
</evidence>
<protein>
    <submittedName>
        <fullName evidence="2">Alpha/beta hydrolase</fullName>
    </submittedName>
</protein>
<keyword evidence="3" id="KW-1185">Reference proteome</keyword>
<dbReference type="InterPro" id="IPR029058">
    <property type="entry name" value="AB_hydrolase_fold"/>
</dbReference>
<proteinExistence type="predicted"/>
<dbReference type="PANTHER" id="PTHR43194">
    <property type="entry name" value="HYDROLASE ALPHA/BETA FOLD FAMILY"/>
    <property type="match status" value="1"/>
</dbReference>
<dbReference type="EMBL" id="BIFH01000016">
    <property type="protein sequence ID" value="GCD94530.1"/>
    <property type="molecule type" value="Genomic_DNA"/>
</dbReference>
<dbReference type="Proteomes" id="UP000286931">
    <property type="component" value="Unassembled WGS sequence"/>
</dbReference>
<sequence>MVEVDGVRLVHEAWGDPAAPPIVLLHALGEDAGDWDRIARRLADTWRVYVFELRGHGRSDRPGIYSLELMRDDLLGCLDALGLARVDLIGHSMGGIVAYLFAQEHPDRVRRLVLEDVSVPVPREAVAPVRPEGELGFDWDMVIAIRKQIDSPDPVWWERLGLITAPTLVVGGGSGSHIPQERIAEWSRRLPDVRVVTIPVGHLVHAAEPDAFTEVVRSFLAAPDARRRPAR</sequence>
<reference evidence="2 3" key="1">
    <citation type="submission" date="2018-12" db="EMBL/GenBank/DDBJ databases">
        <title>Draft genome sequence of Embleya hyalina NBRC 13850T.</title>
        <authorList>
            <person name="Komaki H."/>
            <person name="Hosoyama A."/>
            <person name="Kimura A."/>
            <person name="Ichikawa N."/>
            <person name="Tamura T."/>
        </authorList>
    </citation>
    <scope>NUCLEOTIDE SEQUENCE [LARGE SCALE GENOMIC DNA]</scope>
    <source>
        <strain evidence="2 3">NBRC 13850</strain>
    </source>
</reference>
<dbReference type="GO" id="GO:0016787">
    <property type="term" value="F:hydrolase activity"/>
    <property type="evidence" value="ECO:0007669"/>
    <property type="project" value="UniProtKB-KW"/>
</dbReference>
<dbReference type="Gene3D" id="3.40.50.1820">
    <property type="entry name" value="alpha/beta hydrolase"/>
    <property type="match status" value="2"/>
</dbReference>
<dbReference type="PRINTS" id="PR00111">
    <property type="entry name" value="ABHYDROLASE"/>
</dbReference>
<comment type="caution">
    <text evidence="2">The sequence shown here is derived from an EMBL/GenBank/DDBJ whole genome shotgun (WGS) entry which is preliminary data.</text>
</comment>
<accession>A0A401YIU7</accession>
<dbReference type="Pfam" id="PF00561">
    <property type="entry name" value="Abhydrolase_1"/>
    <property type="match status" value="1"/>
</dbReference>
<evidence type="ECO:0000313" key="3">
    <source>
        <dbReference type="Proteomes" id="UP000286931"/>
    </source>
</evidence>
<evidence type="ECO:0000313" key="2">
    <source>
        <dbReference type="EMBL" id="GCD94530.1"/>
    </source>
</evidence>
<dbReference type="InterPro" id="IPR000073">
    <property type="entry name" value="AB_hydrolase_1"/>
</dbReference>